<keyword evidence="1" id="KW-0732">Signal</keyword>
<dbReference type="RefSeq" id="WP_130019612.1">
    <property type="nucleotide sequence ID" value="NZ_SEWF01000004.1"/>
</dbReference>
<dbReference type="Gene3D" id="2.130.10.130">
    <property type="entry name" value="Integrin alpha, N-terminal"/>
    <property type="match status" value="4"/>
</dbReference>
<dbReference type="PANTHER" id="PTHR16026:SF0">
    <property type="entry name" value="CARTILAGE ACIDIC PROTEIN 1"/>
    <property type="match status" value="1"/>
</dbReference>
<organism evidence="3 4">
    <name type="scientific">Emticicia agri</name>
    <dbReference type="NCBI Taxonomy" id="2492393"/>
    <lineage>
        <taxon>Bacteria</taxon>
        <taxon>Pseudomonadati</taxon>
        <taxon>Bacteroidota</taxon>
        <taxon>Cytophagia</taxon>
        <taxon>Cytophagales</taxon>
        <taxon>Leadbetterellaceae</taxon>
        <taxon>Emticicia</taxon>
    </lineage>
</organism>
<gene>
    <name evidence="3" type="ORF">EWM59_03755</name>
</gene>
<reference evidence="3 4" key="1">
    <citation type="submission" date="2019-02" db="EMBL/GenBank/DDBJ databases">
        <title>Bacterial novel species Emticicia sp. 17J42-9 isolated from soil.</title>
        <authorList>
            <person name="Jung H.-Y."/>
        </authorList>
    </citation>
    <scope>NUCLEOTIDE SEQUENCE [LARGE SCALE GENOMIC DNA]</scope>
    <source>
        <strain evidence="3 4">17J42-9</strain>
    </source>
</reference>
<name>A0A4V1ZDR9_9BACT</name>
<feature type="domain" description="ASPIC/UnbV" evidence="2">
    <location>
        <begin position="559"/>
        <end position="625"/>
    </location>
</feature>
<keyword evidence="4" id="KW-1185">Reference proteome</keyword>
<dbReference type="SUPFAM" id="SSF69318">
    <property type="entry name" value="Integrin alpha N-terminal domain"/>
    <property type="match status" value="3"/>
</dbReference>
<dbReference type="Pfam" id="PF13517">
    <property type="entry name" value="FG-GAP_3"/>
    <property type="match status" value="3"/>
</dbReference>
<evidence type="ECO:0000259" key="2">
    <source>
        <dbReference type="Pfam" id="PF07593"/>
    </source>
</evidence>
<dbReference type="InterPro" id="IPR027039">
    <property type="entry name" value="Crtac1"/>
</dbReference>
<dbReference type="InterPro" id="IPR028994">
    <property type="entry name" value="Integrin_alpha_N"/>
</dbReference>
<dbReference type="EMBL" id="SEWF01000004">
    <property type="protein sequence ID" value="RYU97120.1"/>
    <property type="molecule type" value="Genomic_DNA"/>
</dbReference>
<dbReference type="AlphaFoldDB" id="A0A4V1ZDR9"/>
<dbReference type="OrthoDB" id="1488345at2"/>
<dbReference type="PANTHER" id="PTHR16026">
    <property type="entry name" value="CARTILAGE ACIDIC PROTEIN 1"/>
    <property type="match status" value="1"/>
</dbReference>
<accession>A0A4V1ZDR9</accession>
<proteinExistence type="predicted"/>
<dbReference type="Proteomes" id="UP000293162">
    <property type="component" value="Unassembled WGS sequence"/>
</dbReference>
<dbReference type="Pfam" id="PF07593">
    <property type="entry name" value="UnbV_ASPIC"/>
    <property type="match status" value="1"/>
</dbReference>
<dbReference type="InterPro" id="IPR011519">
    <property type="entry name" value="UnbV_ASPIC"/>
</dbReference>
<evidence type="ECO:0000313" key="3">
    <source>
        <dbReference type="EMBL" id="RYU97120.1"/>
    </source>
</evidence>
<evidence type="ECO:0000313" key="4">
    <source>
        <dbReference type="Proteomes" id="UP000293162"/>
    </source>
</evidence>
<comment type="caution">
    <text evidence="3">The sequence shown here is derived from an EMBL/GenBank/DDBJ whole genome shotgun (WGS) entry which is preliminary data.</text>
</comment>
<protein>
    <submittedName>
        <fullName evidence="3">RNA-binding protein</fullName>
    </submittedName>
</protein>
<sequence>MKSLNLVTRCSALVFPVLLLLACESDKKSAENPAAESSDEPQLFTLLAPEKTHVDFQNIINEGLNTNVLMYEYFYNGGGVAVGDLNNDGLDDIYFTSNMQSNHLYLNKGAMVFEDITTAAGVAGREGPWKTGTTMADVNGDGLLDIYVCYSGNLPPEKRTNQLFINQGKNANGIPTFIEKSHDYGLDSPSTSTQAAFFDYDKDGDLDMFLLNHNPKSLPVLDEATTAEILKQEDPDNGMRFFRHDKGKNGEPVFKDITKQAGLLSSALSYGLGIAIADYNNDGWQDMYVSNDYTIPDFLYINNKKGGFTNQISEGIGHFSHFSMGSDAADINNDALTDIFTLDMLPEDNRRQKLLMAPDNYEKFDFNLKVGFGHQYMRNMLQLNQGVLNTNSATKYPQFSEIGQLSGISNTDWSWSALFADYDNDGWKDLYITNGYLRDYTNMDFLKYMSDYIQNNQANIQRQNVLDLVMKIPSSNLTNYMYKNGQNLQFSNVVNSWGMSHNANSNGAAYSDLDNDGDLDLVINNINQPAFIYQNDADKHLKNHYLKLKLNGEGMNKVGVGAKVSLYKDGKVQYLEQMPTRGYQSSVSPVLHFGLGSQSAIDSIRIVWLSGKQQLLTKVAADKLLIVEEKDAKVASQPIQSVQPLLKETNAGIKYIAAGDAINDFKRQTLLINPLSFSSPCMAKADINSDGLEDIFVGGGSGQAGTLFIQAKGGNFSAKAQPALETDKKCEDTDALFFDANGDTFTDLYVCSGGYGSLMPDDALLQDRLYLNDGKGNFTRVANALPPMLVSKSCVRVADINQDGKPDLFVGGRVIPGRYPETPQSYILINESSGGVIRFANRTDNIGAAIKNIGMVTDAAWYDLNNDKKAELIIVGEWMPIQVFAVNEGKLTDVTTTYFAKNYAGLWNKLLLDDFNADGKVDLLVGNLGLNSQLKASEKEPAELFYKDFDDNGSVDPILCFSILGKSYPYVTRDELLDQLSIMRTRFPDYKSYADAGINEIFTQEEMNNVKRLTVNTLRTTLFIADAQGKFQEKSLPLAAQFSPVFAMSAIDADGDGKKDLVLAGNMNRGRLRFGKYDANLGLVLKGDGTGQFASLSQQQSGLNLKGDVRSIMSVNNLLLFGVNQQALKAYAFKK</sequence>
<dbReference type="InterPro" id="IPR013517">
    <property type="entry name" value="FG-GAP"/>
</dbReference>
<evidence type="ECO:0000256" key="1">
    <source>
        <dbReference type="ARBA" id="ARBA00022729"/>
    </source>
</evidence>
<dbReference type="PROSITE" id="PS51257">
    <property type="entry name" value="PROKAR_LIPOPROTEIN"/>
    <property type="match status" value="1"/>
</dbReference>